<comment type="caution">
    <text evidence="1">The sequence shown here is derived from an EMBL/GenBank/DDBJ whole genome shotgun (WGS) entry which is preliminary data.</text>
</comment>
<dbReference type="AlphaFoldDB" id="A0A2M7SER2"/>
<dbReference type="EMBL" id="PFMR01000049">
    <property type="protein sequence ID" value="PIZ18022.1"/>
    <property type="molecule type" value="Genomic_DNA"/>
</dbReference>
<evidence type="ECO:0008006" key="3">
    <source>
        <dbReference type="Google" id="ProtNLM"/>
    </source>
</evidence>
<dbReference type="Proteomes" id="UP000229307">
    <property type="component" value="Unassembled WGS sequence"/>
</dbReference>
<reference evidence="2" key="1">
    <citation type="submission" date="2017-09" db="EMBL/GenBank/DDBJ databases">
        <title>Depth-based differentiation of microbial function through sediment-hosted aquifers and enrichment of novel symbionts in the deep terrestrial subsurface.</title>
        <authorList>
            <person name="Probst A.J."/>
            <person name="Ladd B."/>
            <person name="Jarett J.K."/>
            <person name="Geller-Mcgrath D.E."/>
            <person name="Sieber C.M.K."/>
            <person name="Emerson J.B."/>
            <person name="Anantharaman K."/>
            <person name="Thomas B.C."/>
            <person name="Malmstrom R."/>
            <person name="Stieglmeier M."/>
            <person name="Klingl A."/>
            <person name="Woyke T."/>
            <person name="Ryan C.M."/>
            <person name="Banfield J.F."/>
        </authorList>
    </citation>
    <scope>NUCLEOTIDE SEQUENCE [LARGE SCALE GENOMIC DNA]</scope>
</reference>
<evidence type="ECO:0000313" key="2">
    <source>
        <dbReference type="Proteomes" id="UP000229307"/>
    </source>
</evidence>
<organism evidence="1 2">
    <name type="scientific">Candidatus Desantisbacteria bacterium CG_4_10_14_0_8_um_filter_48_22</name>
    <dbReference type="NCBI Taxonomy" id="1974543"/>
    <lineage>
        <taxon>Bacteria</taxon>
        <taxon>Candidatus Desantisiibacteriota</taxon>
    </lineage>
</organism>
<protein>
    <recommendedName>
        <fullName evidence="3">PIN domain-containing protein</fullName>
    </recommendedName>
</protein>
<name>A0A2M7SER2_9BACT</name>
<evidence type="ECO:0000313" key="1">
    <source>
        <dbReference type="EMBL" id="PIZ18022.1"/>
    </source>
</evidence>
<accession>A0A2M7SER2</accession>
<proteinExistence type="predicted"/>
<sequence>MLCCQSITEEIKELAERYVAEGIIPERFKNDARHIAVAVVHNMNVIVSWNLEHIIRLKTKLGIEGINRPLGYQSIEIMTPEEVL</sequence>
<gene>
    <name evidence="1" type="ORF">COY52_01630</name>
</gene>